<proteinExistence type="predicted"/>
<dbReference type="InterPro" id="IPR050643">
    <property type="entry name" value="Periplasmic_pilus_chap"/>
</dbReference>
<dbReference type="GO" id="GO:0030288">
    <property type="term" value="C:outer membrane-bounded periplasmic space"/>
    <property type="evidence" value="ECO:0007669"/>
    <property type="project" value="InterPro"/>
</dbReference>
<evidence type="ECO:0000259" key="2">
    <source>
        <dbReference type="Pfam" id="PF00345"/>
    </source>
</evidence>
<dbReference type="SUPFAM" id="SSF49354">
    <property type="entry name" value="PapD-like"/>
    <property type="match status" value="1"/>
</dbReference>
<reference evidence="4" key="1">
    <citation type="journal article" date="2014" name="Genome Announc.">
        <title>Complete Genome Sequence of the Highly Transformable Pseudomonas stutzeri Strain 28a24.</title>
        <authorList>
            <person name="Smith B.A."/>
            <person name="Dougherty K.M."/>
            <person name="Baltrus D.A."/>
        </authorList>
    </citation>
    <scope>NUCLEOTIDE SEQUENCE [LARGE SCALE GENOMIC DNA]</scope>
    <source>
        <strain evidence="4">28a24</strain>
    </source>
</reference>
<sequence length="257" mass="28088">MPDFLFRKLSVRPFRLAAIALLTTCSAMAEAASSVLIWPINPTIEADASAAALWLENRGQAPVRLQVRVLDWSQQDLNDQLEPQQQVVGSPPMATVEPGKRQLVRLIRRQPAPAGQEQAFRVIVDELLPERTQRENDLGVQFQMRYSVPLFVYGAGATVPGKNKSGEADGTDLSFRIAQDSGQSYLYVKNSGTVHARMSQASLMQGARKLDIAQGLLGYVLPASEMRWPLPPGTPSGGASLLVRVNEQGEAQTIEPK</sequence>
<evidence type="ECO:0000256" key="1">
    <source>
        <dbReference type="SAM" id="SignalP"/>
    </source>
</evidence>
<dbReference type="PATRIC" id="fig|316.77.peg.1935"/>
<name>W8QYJ1_STUST</name>
<dbReference type="InterPro" id="IPR016147">
    <property type="entry name" value="Pili_assmbl_chaperone_N"/>
</dbReference>
<reference evidence="3 4" key="2">
    <citation type="submission" date="2014-03" db="EMBL/GenBank/DDBJ databases">
        <authorList>
            <person name="Baltrus D."/>
            <person name="Dougherty K."/>
        </authorList>
    </citation>
    <scope>NUCLEOTIDE SEQUENCE</scope>
    <source>
        <strain evidence="3 4">28a24</strain>
    </source>
</reference>
<evidence type="ECO:0000313" key="4">
    <source>
        <dbReference type="Proteomes" id="UP000019522"/>
    </source>
</evidence>
<feature type="chain" id="PRO_5004914687" evidence="1">
    <location>
        <begin position="32"/>
        <end position="257"/>
    </location>
</feature>
<gene>
    <name evidence="3" type="ORF">CH92_09685</name>
</gene>
<dbReference type="KEGG" id="pstt:CH92_09685"/>
<dbReference type="Gene3D" id="2.60.40.10">
    <property type="entry name" value="Immunoglobulins"/>
    <property type="match status" value="1"/>
</dbReference>
<feature type="signal peptide" evidence="1">
    <location>
        <begin position="1"/>
        <end position="31"/>
    </location>
</feature>
<dbReference type="EMBL" id="CP007441">
    <property type="protein sequence ID" value="AHL75369.1"/>
    <property type="molecule type" value="Genomic_DNA"/>
</dbReference>
<keyword evidence="1" id="KW-0732">Signal</keyword>
<accession>W8QYJ1</accession>
<dbReference type="RefSeq" id="WP_025241546.1">
    <property type="nucleotide sequence ID" value="NZ_CP007441.1"/>
</dbReference>
<dbReference type="PANTHER" id="PTHR30251:SF4">
    <property type="entry name" value="SLR1668 PROTEIN"/>
    <property type="match status" value="1"/>
</dbReference>
<dbReference type="AlphaFoldDB" id="W8QYJ1"/>
<dbReference type="Pfam" id="PF00345">
    <property type="entry name" value="PapD_N"/>
    <property type="match status" value="1"/>
</dbReference>
<protein>
    <submittedName>
        <fullName evidence="3">Molecular chaperone</fullName>
    </submittedName>
</protein>
<dbReference type="PANTHER" id="PTHR30251">
    <property type="entry name" value="PILUS ASSEMBLY CHAPERONE"/>
    <property type="match status" value="1"/>
</dbReference>
<dbReference type="Proteomes" id="UP000019522">
    <property type="component" value="Chromosome"/>
</dbReference>
<dbReference type="OrthoDB" id="511700at2"/>
<organism evidence="3 4">
    <name type="scientific">Stutzerimonas stutzeri</name>
    <name type="common">Pseudomonas stutzeri</name>
    <dbReference type="NCBI Taxonomy" id="316"/>
    <lineage>
        <taxon>Bacteria</taxon>
        <taxon>Pseudomonadati</taxon>
        <taxon>Pseudomonadota</taxon>
        <taxon>Gammaproteobacteria</taxon>
        <taxon>Pseudomonadales</taxon>
        <taxon>Pseudomonadaceae</taxon>
        <taxon>Stutzerimonas</taxon>
    </lineage>
</organism>
<dbReference type="InterPro" id="IPR013783">
    <property type="entry name" value="Ig-like_fold"/>
</dbReference>
<feature type="domain" description="Pili assembly chaperone N-terminal" evidence="2">
    <location>
        <begin position="44"/>
        <end position="152"/>
    </location>
</feature>
<evidence type="ECO:0000313" key="3">
    <source>
        <dbReference type="EMBL" id="AHL75369.1"/>
    </source>
</evidence>
<dbReference type="InterPro" id="IPR008962">
    <property type="entry name" value="PapD-like_sf"/>
</dbReference>
<dbReference type="GO" id="GO:0071555">
    <property type="term" value="P:cell wall organization"/>
    <property type="evidence" value="ECO:0007669"/>
    <property type="project" value="InterPro"/>
</dbReference>